<dbReference type="InterPro" id="IPR004358">
    <property type="entry name" value="Sig_transdc_His_kin-like_C"/>
</dbReference>
<evidence type="ECO:0000256" key="11">
    <source>
        <dbReference type="ARBA" id="ARBA00022989"/>
    </source>
</evidence>
<name>A0A1M4YJT0_9FIRM</name>
<dbReference type="SMART" id="SM01204">
    <property type="entry name" value="FIST_C"/>
    <property type="match status" value="1"/>
</dbReference>
<evidence type="ECO:0000256" key="17">
    <source>
        <dbReference type="SAM" id="Coils"/>
    </source>
</evidence>
<dbReference type="Gene3D" id="1.10.287.130">
    <property type="match status" value="1"/>
</dbReference>
<evidence type="ECO:0000256" key="1">
    <source>
        <dbReference type="ARBA" id="ARBA00000085"/>
    </source>
</evidence>
<dbReference type="CDD" id="cd00082">
    <property type="entry name" value="HisKA"/>
    <property type="match status" value="1"/>
</dbReference>
<keyword evidence="9 21" id="KW-0418">Kinase</keyword>
<feature type="domain" description="Histidine kinase" evidence="18">
    <location>
        <begin position="536"/>
        <end position="757"/>
    </location>
</feature>
<keyword evidence="13" id="KW-0472">Membrane</keyword>
<dbReference type="PROSITE" id="PS50110">
    <property type="entry name" value="RESPONSE_REGULATORY"/>
    <property type="match status" value="1"/>
</dbReference>
<dbReference type="Pfam" id="PF00072">
    <property type="entry name" value="Response_reg"/>
    <property type="match status" value="1"/>
</dbReference>
<feature type="domain" description="Response regulatory" evidence="19">
    <location>
        <begin position="789"/>
        <end position="907"/>
    </location>
</feature>
<dbReference type="EMBL" id="FQUG01000006">
    <property type="protein sequence ID" value="SHF05913.1"/>
    <property type="molecule type" value="Genomic_DNA"/>
</dbReference>
<proteinExistence type="inferred from homology"/>
<dbReference type="CDD" id="cd16922">
    <property type="entry name" value="HATPase_EvgS-ArcB-TorS-like"/>
    <property type="match status" value="1"/>
</dbReference>
<evidence type="ECO:0000256" key="16">
    <source>
        <dbReference type="PROSITE-ProRule" id="PRU00169"/>
    </source>
</evidence>
<keyword evidence="5" id="KW-1003">Cell membrane</keyword>
<feature type="modified residue" description="Phosphohistidine" evidence="15">
    <location>
        <position position="987"/>
    </location>
</feature>
<keyword evidence="10" id="KW-0067">ATP-binding</keyword>
<comment type="catalytic activity">
    <reaction evidence="1">
        <text>ATP + protein L-histidine = ADP + protein N-phospho-L-histidine.</text>
        <dbReference type="EC" id="2.7.13.3"/>
    </reaction>
</comment>
<feature type="domain" description="HPt" evidence="20">
    <location>
        <begin position="948"/>
        <end position="1041"/>
    </location>
</feature>
<dbReference type="InterPro" id="IPR036890">
    <property type="entry name" value="HATPase_C_sf"/>
</dbReference>
<keyword evidence="8" id="KW-0547">Nucleotide-binding</keyword>
<gene>
    <name evidence="21" type="ORF">SAMN02745190_01777</name>
</gene>
<keyword evidence="6 16" id="KW-0597">Phosphoprotein</keyword>
<dbReference type="FunFam" id="3.30.565.10:FF:000010">
    <property type="entry name" value="Sensor histidine kinase RcsC"/>
    <property type="match status" value="1"/>
</dbReference>
<evidence type="ECO:0000259" key="18">
    <source>
        <dbReference type="PROSITE" id="PS50109"/>
    </source>
</evidence>
<dbReference type="Gene3D" id="1.20.120.160">
    <property type="entry name" value="HPT domain"/>
    <property type="match status" value="1"/>
</dbReference>
<evidence type="ECO:0000256" key="2">
    <source>
        <dbReference type="ARBA" id="ARBA00004651"/>
    </source>
</evidence>
<evidence type="ECO:0000259" key="20">
    <source>
        <dbReference type="PROSITE" id="PS50894"/>
    </source>
</evidence>
<evidence type="ECO:0000256" key="6">
    <source>
        <dbReference type="ARBA" id="ARBA00022553"/>
    </source>
</evidence>
<dbReference type="PANTHER" id="PTHR45339:SF1">
    <property type="entry name" value="HYBRID SIGNAL TRANSDUCTION HISTIDINE KINASE J"/>
    <property type="match status" value="1"/>
</dbReference>
<dbReference type="Pfam" id="PF00512">
    <property type="entry name" value="HisKA"/>
    <property type="match status" value="1"/>
</dbReference>
<comment type="similarity">
    <text evidence="3">In the N-terminal section; belongs to the phytochrome family.</text>
</comment>
<dbReference type="GO" id="GO:0005524">
    <property type="term" value="F:ATP binding"/>
    <property type="evidence" value="ECO:0007669"/>
    <property type="project" value="UniProtKB-KW"/>
</dbReference>
<dbReference type="PRINTS" id="PR00344">
    <property type="entry name" value="BCTRLSENSOR"/>
</dbReference>
<dbReference type="SUPFAM" id="SSF55874">
    <property type="entry name" value="ATPase domain of HSP90 chaperone/DNA topoisomerase II/histidine kinase"/>
    <property type="match status" value="1"/>
</dbReference>
<dbReference type="RefSeq" id="WP_072935857.1">
    <property type="nucleotide sequence ID" value="NZ_FQUG01000006.1"/>
</dbReference>
<dbReference type="OrthoDB" id="9805486at2"/>
<reference evidence="21 22" key="1">
    <citation type="submission" date="2016-11" db="EMBL/GenBank/DDBJ databases">
        <authorList>
            <person name="Jaros S."/>
            <person name="Januszkiewicz K."/>
            <person name="Wedrychowicz H."/>
        </authorList>
    </citation>
    <scope>NUCLEOTIDE SEQUENCE [LARGE SCALE GENOMIC DNA]</scope>
    <source>
        <strain evidence="21 22">DSM 10502</strain>
    </source>
</reference>
<dbReference type="InterPro" id="IPR019494">
    <property type="entry name" value="FIST_C"/>
</dbReference>
<evidence type="ECO:0000256" key="3">
    <source>
        <dbReference type="ARBA" id="ARBA00006402"/>
    </source>
</evidence>
<dbReference type="InterPro" id="IPR036097">
    <property type="entry name" value="HisK_dim/P_sf"/>
</dbReference>
<dbReference type="SMART" id="SM00448">
    <property type="entry name" value="REC"/>
    <property type="match status" value="1"/>
</dbReference>
<keyword evidence="17" id="KW-0175">Coiled coil</keyword>
<evidence type="ECO:0000256" key="5">
    <source>
        <dbReference type="ARBA" id="ARBA00022475"/>
    </source>
</evidence>
<comment type="subcellular location">
    <subcellularLocation>
        <location evidence="2">Cell membrane</location>
        <topology evidence="2">Multi-pass membrane protein</topology>
    </subcellularLocation>
</comment>
<dbReference type="InterPro" id="IPR003661">
    <property type="entry name" value="HisK_dim/P_dom"/>
</dbReference>
<evidence type="ECO:0000256" key="13">
    <source>
        <dbReference type="ARBA" id="ARBA00023136"/>
    </source>
</evidence>
<dbReference type="CDD" id="cd17546">
    <property type="entry name" value="REC_hyHK_CKI1_RcsC-like"/>
    <property type="match status" value="1"/>
</dbReference>
<evidence type="ECO:0000256" key="10">
    <source>
        <dbReference type="ARBA" id="ARBA00022840"/>
    </source>
</evidence>
<dbReference type="Pfam" id="PF10442">
    <property type="entry name" value="FIST_C"/>
    <property type="match status" value="1"/>
</dbReference>
<dbReference type="SUPFAM" id="SSF52172">
    <property type="entry name" value="CheY-like"/>
    <property type="match status" value="1"/>
</dbReference>
<dbReference type="InterPro" id="IPR013702">
    <property type="entry name" value="FIST_domain_N"/>
</dbReference>
<dbReference type="Pfam" id="PF08495">
    <property type="entry name" value="FIST"/>
    <property type="match status" value="1"/>
</dbReference>
<keyword evidence="11" id="KW-1133">Transmembrane helix</keyword>
<dbReference type="AlphaFoldDB" id="A0A1M4YJT0"/>
<dbReference type="Proteomes" id="UP000184404">
    <property type="component" value="Unassembled WGS sequence"/>
</dbReference>
<keyword evidence="12" id="KW-0902">Two-component regulatory system</keyword>
<dbReference type="InterPro" id="IPR008207">
    <property type="entry name" value="Sig_transdc_His_kin_Hpt_dom"/>
</dbReference>
<dbReference type="InterPro" id="IPR001789">
    <property type="entry name" value="Sig_transdc_resp-reg_receiver"/>
</dbReference>
<dbReference type="PROSITE" id="PS50894">
    <property type="entry name" value="HPT"/>
    <property type="match status" value="1"/>
</dbReference>
<keyword evidence="9 21" id="KW-0808">Transferase</keyword>
<dbReference type="SUPFAM" id="SSF47384">
    <property type="entry name" value="Homodimeric domain of signal transducing histidine kinase"/>
    <property type="match status" value="1"/>
</dbReference>
<evidence type="ECO:0000256" key="9">
    <source>
        <dbReference type="ARBA" id="ARBA00022777"/>
    </source>
</evidence>
<dbReference type="PANTHER" id="PTHR45339">
    <property type="entry name" value="HYBRID SIGNAL TRANSDUCTION HISTIDINE KINASE J"/>
    <property type="match status" value="1"/>
</dbReference>
<evidence type="ECO:0000256" key="12">
    <source>
        <dbReference type="ARBA" id="ARBA00023012"/>
    </source>
</evidence>
<dbReference type="Gene3D" id="3.40.50.2300">
    <property type="match status" value="1"/>
</dbReference>
<dbReference type="EC" id="2.7.13.3" evidence="4"/>
<evidence type="ECO:0000256" key="7">
    <source>
        <dbReference type="ARBA" id="ARBA00022692"/>
    </source>
</evidence>
<dbReference type="GO" id="GO:0000155">
    <property type="term" value="F:phosphorelay sensor kinase activity"/>
    <property type="evidence" value="ECO:0007669"/>
    <property type="project" value="InterPro"/>
</dbReference>
<evidence type="ECO:0000256" key="15">
    <source>
        <dbReference type="PROSITE-ProRule" id="PRU00110"/>
    </source>
</evidence>
<evidence type="ECO:0000313" key="22">
    <source>
        <dbReference type="Proteomes" id="UP000184404"/>
    </source>
</evidence>
<accession>A0A1M4YJT0</accession>
<feature type="modified residue" description="4-aspartylphosphate" evidence="16">
    <location>
        <position position="838"/>
    </location>
</feature>
<dbReference type="STRING" id="1123243.SAMN02745190_01777"/>
<dbReference type="SMART" id="SM00387">
    <property type="entry name" value="HATPase_c"/>
    <property type="match status" value="1"/>
</dbReference>
<dbReference type="InterPro" id="IPR003594">
    <property type="entry name" value="HATPase_dom"/>
</dbReference>
<evidence type="ECO:0000256" key="4">
    <source>
        <dbReference type="ARBA" id="ARBA00012438"/>
    </source>
</evidence>
<dbReference type="InterPro" id="IPR005467">
    <property type="entry name" value="His_kinase_dom"/>
</dbReference>
<feature type="coiled-coil region" evidence="17">
    <location>
        <begin position="485"/>
        <end position="515"/>
    </location>
</feature>
<sequence>MQQKIYRLFLDKSVLGTAEKKELKHYCEEMKELAEKSGAKCALLKVLFQGIFMVEAEKIVKSLRKQLPGIEVVGVSKTYYEKMKGRRSIELCFITTEQASITVMDYNGLVEDYDELGKKFGEQAKAVENLKAVEVYVTGLNTAFSRFVERLGDEIPEVPVFGAMSGMFFQYKGELLQESIFELIGRELSIRQPVEPEEKITSDYRKIAEAVHSLLPKEMGKAAESSDMHRIFIGFLQKLDETFGMKLEQYVIGKKGIHMGALMIFYSGESLHVHGEHILGWKPIGKEMVITETFGNNCLSRIDDEPATEIYKKYLGVEAGKTLFFANIVEFPMVIERDDVRIARVPFFFDEQHRLYMVGDVRQGERVRLAYGNPREILSESRRASLRMEVFSPQVLFMCTCSNRQVFMGELENTEIGYFSRLVPDVAGVLGQAEVFRHHKKGGIMNNTVVFLGLREGDERTDYQEEVVAEDKKPVGVIPFSTRLASFLDATMKELEEKNETLEEMAHALADKTQEFGHLVQKADAANIAKSQFLSNMSHEIRTPINAVLGMDEMILRETKEPFTREYAENIRGAGNSLLSLINDILDFSKIESGRMDIIPVEYALSSVLNDIMNMLSKRAGDKGLRFIIEVDPFLPSVIKGDEIRIKQILTNIITNGIKYTEKGQITLTVREKYRKDGEVRLYFEVKDTGIGIKKEDIPKLFSAFERIEEERNRTIEGTGLGMNITQRLLALMGAELKVTSTYGRGSKFFFELTQPIMDETPMGNFGDAVRRMMQNEVYRESFTAPTARILVVDDTEMNLTVVKGLLKQTKLVIDTAGGGEEALRLLSKRDYDVIFLDHRMPVMDGIETLKAFRASDSPHNKSTPVISLTANAVSGAREMYIKEGFTDYLTKPINSNQLEAMLVKYLPPGKVKITVADKKKSSDSDLPNWLFGMRELDVKAGIENCGTSSDYLSTLKVFYESIPEMARDIQDAYDKNDWKNYTIKVHALKSTARIIGAMELSERAKRLENAGNAGYIEEIQKDTEAMLTLYKKYQNLLSMFGDSKEEADEKPVIGKDELAEVIGTIREFVEQFDYDSLGYVFEELAEYRMPENIKGWMEKVKAAAMKPDWDEAKRLLDEESRG</sequence>
<evidence type="ECO:0000256" key="14">
    <source>
        <dbReference type="ARBA" id="ARBA00074306"/>
    </source>
</evidence>
<evidence type="ECO:0000259" key="19">
    <source>
        <dbReference type="PROSITE" id="PS50110"/>
    </source>
</evidence>
<dbReference type="Pfam" id="PF01627">
    <property type="entry name" value="Hpt"/>
    <property type="match status" value="1"/>
</dbReference>
<dbReference type="SUPFAM" id="SSF47226">
    <property type="entry name" value="Histidine-containing phosphotransfer domain, HPT domain"/>
    <property type="match status" value="1"/>
</dbReference>
<dbReference type="SMART" id="SM00388">
    <property type="entry name" value="HisKA"/>
    <property type="match status" value="1"/>
</dbReference>
<keyword evidence="7" id="KW-0812">Transmembrane</keyword>
<evidence type="ECO:0000256" key="8">
    <source>
        <dbReference type="ARBA" id="ARBA00022741"/>
    </source>
</evidence>
<keyword evidence="22" id="KW-1185">Reference proteome</keyword>
<dbReference type="InterPro" id="IPR036641">
    <property type="entry name" value="HPT_dom_sf"/>
</dbReference>
<dbReference type="Gene3D" id="3.30.565.10">
    <property type="entry name" value="Histidine kinase-like ATPase, C-terminal domain"/>
    <property type="match status" value="1"/>
</dbReference>
<organism evidence="21 22">
    <name type="scientific">Schwartzia succinivorans DSM 10502</name>
    <dbReference type="NCBI Taxonomy" id="1123243"/>
    <lineage>
        <taxon>Bacteria</taxon>
        <taxon>Bacillati</taxon>
        <taxon>Bacillota</taxon>
        <taxon>Negativicutes</taxon>
        <taxon>Selenomonadales</taxon>
        <taxon>Selenomonadaceae</taxon>
        <taxon>Schwartzia</taxon>
    </lineage>
</organism>
<protein>
    <recommendedName>
        <fullName evidence="14">Circadian input-output histidine kinase CikA</fullName>
        <ecNumber evidence="4">2.7.13.3</ecNumber>
    </recommendedName>
</protein>
<dbReference type="Pfam" id="PF02518">
    <property type="entry name" value="HATPase_c"/>
    <property type="match status" value="1"/>
</dbReference>
<dbReference type="InterPro" id="IPR011006">
    <property type="entry name" value="CheY-like_superfamily"/>
</dbReference>
<evidence type="ECO:0000313" key="21">
    <source>
        <dbReference type="EMBL" id="SHF05913.1"/>
    </source>
</evidence>
<dbReference type="GO" id="GO:0005886">
    <property type="term" value="C:plasma membrane"/>
    <property type="evidence" value="ECO:0007669"/>
    <property type="project" value="UniProtKB-SubCell"/>
</dbReference>
<dbReference type="PROSITE" id="PS50109">
    <property type="entry name" value="HIS_KIN"/>
    <property type="match status" value="1"/>
</dbReference>